<reference evidence="2 3" key="1">
    <citation type="submission" date="2018-07" db="EMBL/GenBank/DDBJ databases">
        <title>Venubactetium sediminum gen. nov., sp. nov., isolated from a marine solar saltern.</title>
        <authorList>
            <person name="Wang S."/>
        </authorList>
    </citation>
    <scope>NUCLEOTIDE SEQUENCE [LARGE SCALE GENOMIC DNA]</scope>
    <source>
        <strain evidence="2 3">WD2A32</strain>
    </source>
</reference>
<feature type="region of interest" description="Disordered" evidence="1">
    <location>
        <begin position="1"/>
        <end position="27"/>
    </location>
</feature>
<dbReference type="GO" id="GO:0043565">
    <property type="term" value="F:sequence-specific DNA binding"/>
    <property type="evidence" value="ECO:0007669"/>
    <property type="project" value="InterPro"/>
</dbReference>
<comment type="caution">
    <text evidence="2">The sequence shown here is derived from an EMBL/GenBank/DDBJ whole genome shotgun (WGS) entry which is preliminary data.</text>
</comment>
<dbReference type="InterPro" id="IPR036388">
    <property type="entry name" value="WH-like_DNA-bd_sf"/>
</dbReference>
<protein>
    <submittedName>
        <fullName evidence="2">DUF1153 domain-containing protein</fullName>
    </submittedName>
</protein>
<sequence length="102" mass="11478">MPSESPGRPSVIGPAGEPMTIDDLPPPNTKRWVVRRKAEVVAGVRAGLISLEEACERYSLSVEEFLSWQRLIESHGMRGLRTTRLQDYRRNPGDDLEFEAAQ</sequence>
<organism evidence="2 3">
    <name type="scientific">Ferruginivarius sediminum</name>
    <dbReference type="NCBI Taxonomy" id="2661937"/>
    <lineage>
        <taxon>Bacteria</taxon>
        <taxon>Pseudomonadati</taxon>
        <taxon>Pseudomonadota</taxon>
        <taxon>Alphaproteobacteria</taxon>
        <taxon>Rhodospirillales</taxon>
        <taxon>Rhodospirillaceae</taxon>
        <taxon>Ferruginivarius</taxon>
    </lineage>
</organism>
<dbReference type="SUPFAM" id="SSF48295">
    <property type="entry name" value="TrpR-like"/>
    <property type="match status" value="1"/>
</dbReference>
<dbReference type="Pfam" id="PF06627">
    <property type="entry name" value="DUF1153"/>
    <property type="match status" value="1"/>
</dbReference>
<evidence type="ECO:0000313" key="2">
    <source>
        <dbReference type="EMBL" id="RDD63640.1"/>
    </source>
</evidence>
<evidence type="ECO:0000313" key="3">
    <source>
        <dbReference type="Proteomes" id="UP000253941"/>
    </source>
</evidence>
<name>A0A369TEE9_9PROT</name>
<dbReference type="Gene3D" id="1.10.10.10">
    <property type="entry name" value="Winged helix-like DNA-binding domain superfamily/Winged helix DNA-binding domain"/>
    <property type="match status" value="1"/>
</dbReference>
<dbReference type="EMBL" id="QPMH01000001">
    <property type="protein sequence ID" value="RDD63640.1"/>
    <property type="molecule type" value="Genomic_DNA"/>
</dbReference>
<evidence type="ECO:0000256" key="1">
    <source>
        <dbReference type="SAM" id="MobiDB-lite"/>
    </source>
</evidence>
<dbReference type="AlphaFoldDB" id="A0A369TEE9"/>
<dbReference type="RefSeq" id="WP_114580153.1">
    <property type="nucleotide sequence ID" value="NZ_QPMH01000001.1"/>
</dbReference>
<dbReference type="Proteomes" id="UP000253941">
    <property type="component" value="Unassembled WGS sequence"/>
</dbReference>
<gene>
    <name evidence="2" type="ORF">DRB17_00185</name>
</gene>
<accession>A0A369TEE9</accession>
<dbReference type="InterPro" id="IPR010921">
    <property type="entry name" value="Trp_repressor/repl_initiator"/>
</dbReference>
<proteinExistence type="predicted"/>
<dbReference type="InterPro" id="IPR009534">
    <property type="entry name" value="DUF1153"/>
</dbReference>
<keyword evidence="3" id="KW-1185">Reference proteome</keyword>